<dbReference type="InterPro" id="IPR023753">
    <property type="entry name" value="FAD/NAD-binding_dom"/>
</dbReference>
<evidence type="ECO:0000256" key="1">
    <source>
        <dbReference type="ARBA" id="ARBA00001974"/>
    </source>
</evidence>
<dbReference type="PANTHER" id="PTHR48105">
    <property type="entry name" value="THIOREDOXIN REDUCTASE 1-RELATED-RELATED"/>
    <property type="match status" value="1"/>
</dbReference>
<evidence type="ECO:0000256" key="4">
    <source>
        <dbReference type="ARBA" id="ARBA00023002"/>
    </source>
</evidence>
<protein>
    <submittedName>
        <fullName evidence="6">Thioredoxin reductase</fullName>
    </submittedName>
</protein>
<dbReference type="InterPro" id="IPR050097">
    <property type="entry name" value="Ferredoxin-NADP_redctase_2"/>
</dbReference>
<accession>A0ABS2PCW2</accession>
<evidence type="ECO:0000256" key="2">
    <source>
        <dbReference type="ARBA" id="ARBA00011738"/>
    </source>
</evidence>
<dbReference type="PRINTS" id="PR00469">
    <property type="entry name" value="PNDRDTASEII"/>
</dbReference>
<sequence length="299" mass="33006">MALYDCVIIGGGIAGIQASIQLGRYKRNVLVLDKGKGRSTLCQKYRNILGWPDGVSGEELRRIGKQQGKMLGVLYQTEEVVAIERTDHFQLLTRTGQSYEAKRLLFATGVTDPNPFPQLESCLGSTVYICPDCDGYEVQGKKALILGSGKSGVHMAKRLHHWASELIYINHTSEAIREKDKALLRDMNVQYIEERIQSPLVTDRQFNGVTLHSGEVIEAKHAFIAFGKITPQSDLARKLGCERMENGHLITEARTKKTNVQHIYAAGDVGVHAEQVTIAMGEGTLAAVWIEKSLAEGTV</sequence>
<reference evidence="6 7" key="1">
    <citation type="submission" date="2021-01" db="EMBL/GenBank/DDBJ databases">
        <title>Genomic Encyclopedia of Type Strains, Phase IV (KMG-IV): sequencing the most valuable type-strain genomes for metagenomic binning, comparative biology and taxonomic classification.</title>
        <authorList>
            <person name="Goeker M."/>
        </authorList>
    </citation>
    <scope>NUCLEOTIDE SEQUENCE [LARGE SCALE GENOMIC DNA]</scope>
    <source>
        <strain evidence="6 7">DSM 25540</strain>
    </source>
</reference>
<dbReference type="PRINTS" id="PR00368">
    <property type="entry name" value="FADPNR"/>
</dbReference>
<evidence type="ECO:0000313" key="7">
    <source>
        <dbReference type="Proteomes" id="UP000741863"/>
    </source>
</evidence>
<name>A0ABS2PCW2_9BACL</name>
<evidence type="ECO:0000313" key="6">
    <source>
        <dbReference type="EMBL" id="MBM7632890.1"/>
    </source>
</evidence>
<comment type="cofactor">
    <cofactor evidence="1">
        <name>FAD</name>
        <dbReference type="ChEBI" id="CHEBI:57692"/>
    </cofactor>
</comment>
<comment type="subunit">
    <text evidence="2">Homodimer.</text>
</comment>
<comment type="caution">
    <text evidence="6">The sequence shown here is derived from an EMBL/GenBank/DDBJ whole genome shotgun (WGS) entry which is preliminary data.</text>
</comment>
<gene>
    <name evidence="6" type="ORF">JOD17_001984</name>
</gene>
<dbReference type="EMBL" id="JAFBEC010000005">
    <property type="protein sequence ID" value="MBM7632890.1"/>
    <property type="molecule type" value="Genomic_DNA"/>
</dbReference>
<feature type="domain" description="FAD/NAD(P)-binding" evidence="5">
    <location>
        <begin position="4"/>
        <end position="283"/>
    </location>
</feature>
<dbReference type="Gene3D" id="3.50.50.60">
    <property type="entry name" value="FAD/NAD(P)-binding domain"/>
    <property type="match status" value="2"/>
</dbReference>
<keyword evidence="3" id="KW-0285">Flavoprotein</keyword>
<dbReference type="Pfam" id="PF07992">
    <property type="entry name" value="Pyr_redox_2"/>
    <property type="match status" value="1"/>
</dbReference>
<keyword evidence="7" id="KW-1185">Reference proteome</keyword>
<keyword evidence="4" id="KW-0560">Oxidoreductase</keyword>
<dbReference type="InterPro" id="IPR036188">
    <property type="entry name" value="FAD/NAD-bd_sf"/>
</dbReference>
<proteinExistence type="predicted"/>
<dbReference type="SUPFAM" id="SSF51905">
    <property type="entry name" value="FAD/NAD(P)-binding domain"/>
    <property type="match status" value="1"/>
</dbReference>
<dbReference type="Proteomes" id="UP000741863">
    <property type="component" value="Unassembled WGS sequence"/>
</dbReference>
<evidence type="ECO:0000259" key="5">
    <source>
        <dbReference type="Pfam" id="PF07992"/>
    </source>
</evidence>
<organism evidence="6 7">
    <name type="scientific">Geomicrobium sediminis</name>
    <dbReference type="NCBI Taxonomy" id="1347788"/>
    <lineage>
        <taxon>Bacteria</taxon>
        <taxon>Bacillati</taxon>
        <taxon>Bacillota</taxon>
        <taxon>Bacilli</taxon>
        <taxon>Bacillales</taxon>
        <taxon>Geomicrobium</taxon>
    </lineage>
</organism>
<dbReference type="RefSeq" id="WP_204697357.1">
    <property type="nucleotide sequence ID" value="NZ_JAFBEC010000005.1"/>
</dbReference>
<evidence type="ECO:0000256" key="3">
    <source>
        <dbReference type="ARBA" id="ARBA00022630"/>
    </source>
</evidence>